<organism evidence="2">
    <name type="scientific">marine sediment metagenome</name>
    <dbReference type="NCBI Taxonomy" id="412755"/>
    <lineage>
        <taxon>unclassified sequences</taxon>
        <taxon>metagenomes</taxon>
        <taxon>ecological metagenomes</taxon>
    </lineage>
</organism>
<dbReference type="Gene3D" id="3.30.750.24">
    <property type="entry name" value="STAS domain"/>
    <property type="match status" value="1"/>
</dbReference>
<dbReference type="CDD" id="cd07043">
    <property type="entry name" value="STAS_anti-anti-sigma_factors"/>
    <property type="match status" value="1"/>
</dbReference>
<evidence type="ECO:0000313" key="2">
    <source>
        <dbReference type="EMBL" id="KKM19407.1"/>
    </source>
</evidence>
<dbReference type="SUPFAM" id="SSF52091">
    <property type="entry name" value="SpoIIaa-like"/>
    <property type="match status" value="1"/>
</dbReference>
<evidence type="ECO:0000259" key="1">
    <source>
        <dbReference type="PROSITE" id="PS50801"/>
    </source>
</evidence>
<sequence>MSANAARSTEPSAPLKPSALSAPTVELKEGVLWVSGAIDAHTVIALRAEGERLIKTVSDRLVVDLEGLSTTHSVVLSMLLCWSRLAEKQGVALSFREAPGRLVSLAALSNLEDWLQSRP</sequence>
<dbReference type="PROSITE" id="PS50801">
    <property type="entry name" value="STAS"/>
    <property type="match status" value="1"/>
</dbReference>
<dbReference type="Pfam" id="PF13466">
    <property type="entry name" value="STAS_2"/>
    <property type="match status" value="1"/>
</dbReference>
<feature type="domain" description="STAS" evidence="1">
    <location>
        <begin position="31"/>
        <end position="119"/>
    </location>
</feature>
<accession>A0A0F9HW22</accession>
<protein>
    <recommendedName>
        <fullName evidence="1">STAS domain-containing protein</fullName>
    </recommendedName>
</protein>
<dbReference type="InterPro" id="IPR002645">
    <property type="entry name" value="STAS_dom"/>
</dbReference>
<proteinExistence type="predicted"/>
<dbReference type="InterPro" id="IPR058548">
    <property type="entry name" value="MlaB-like_STAS"/>
</dbReference>
<name>A0A0F9HW22_9ZZZZ</name>
<dbReference type="AlphaFoldDB" id="A0A0F9HW22"/>
<reference evidence="2" key="1">
    <citation type="journal article" date="2015" name="Nature">
        <title>Complex archaea that bridge the gap between prokaryotes and eukaryotes.</title>
        <authorList>
            <person name="Spang A."/>
            <person name="Saw J.H."/>
            <person name="Jorgensen S.L."/>
            <person name="Zaremba-Niedzwiedzka K."/>
            <person name="Martijn J."/>
            <person name="Lind A.E."/>
            <person name="van Eijk R."/>
            <person name="Schleper C."/>
            <person name="Guy L."/>
            <person name="Ettema T.J."/>
        </authorList>
    </citation>
    <scope>NUCLEOTIDE SEQUENCE</scope>
</reference>
<dbReference type="EMBL" id="LAZR01013994">
    <property type="protein sequence ID" value="KKM19407.1"/>
    <property type="molecule type" value="Genomic_DNA"/>
</dbReference>
<gene>
    <name evidence="2" type="ORF">LCGC14_1655980</name>
</gene>
<dbReference type="InterPro" id="IPR036513">
    <property type="entry name" value="STAS_dom_sf"/>
</dbReference>
<comment type="caution">
    <text evidence="2">The sequence shown here is derived from an EMBL/GenBank/DDBJ whole genome shotgun (WGS) entry which is preliminary data.</text>
</comment>